<reference evidence="2 3" key="1">
    <citation type="journal article" date="2014" name="Genome Announc.">
        <title>Draft genome sequences of six enterohepatic helicobacter species isolated from humans and one from rhesus macaques.</title>
        <authorList>
            <person name="Shen Z."/>
            <person name="Sheh A."/>
            <person name="Young S.K."/>
            <person name="Abouelliel A."/>
            <person name="Ward D.V."/>
            <person name="Earl A.M."/>
            <person name="Fox J.G."/>
        </authorList>
    </citation>
    <scope>NUCLEOTIDE SEQUENCE [LARGE SCALE GENOMIC DNA]</scope>
    <source>
        <strain evidence="2 3">MIT 99-5501</strain>
    </source>
</reference>
<dbReference type="PROSITE" id="PS50263">
    <property type="entry name" value="CN_HYDROLASE"/>
    <property type="match status" value="1"/>
</dbReference>
<dbReference type="Proteomes" id="UP000018731">
    <property type="component" value="Unassembled WGS sequence"/>
</dbReference>
<dbReference type="AlphaFoldDB" id="V8C811"/>
<dbReference type="InterPro" id="IPR052737">
    <property type="entry name" value="Omega-amidase_YafV"/>
</dbReference>
<dbReference type="HOGENOM" id="CLU_030130_3_7_7"/>
<dbReference type="InterPro" id="IPR003010">
    <property type="entry name" value="C-N_Hydrolase"/>
</dbReference>
<dbReference type="EMBL" id="AZJI01000005">
    <property type="protein sequence ID" value="ETD23479.1"/>
    <property type="molecule type" value="Genomic_DNA"/>
</dbReference>
<accession>V8C811</accession>
<dbReference type="STRING" id="1357400.HMPREF2086_01284"/>
<sequence>MTSKKIYSLQIKTKQDFSQNLQAILEVAKSSDEDSVILTPELALSGFCYQKMDKADEFSKIATQELLEASLGGRTIITTMIEKKNHKFYNNLKVFCNGELIHKQAKHELFLLGDEHLHFASGGLNEMIPFKIGNITCGALICFELRFIDLWKRLSGVEVIFVPAQWGKARKEHFETLCKALAIANQCFVIASGGANLQMAKSSAIITPYGKVYADDEAQVISHTIELDEVEKMRKYINIRLTQ</sequence>
<evidence type="ECO:0000259" key="1">
    <source>
        <dbReference type="PROSITE" id="PS50263"/>
    </source>
</evidence>
<feature type="domain" description="CN hydrolase" evidence="1">
    <location>
        <begin position="1"/>
        <end position="232"/>
    </location>
</feature>
<proteinExistence type="predicted"/>
<name>V8C811_9HELI</name>
<dbReference type="PANTHER" id="PTHR47799">
    <property type="entry name" value="OMEGA-AMIDASE YAFV"/>
    <property type="match status" value="1"/>
</dbReference>
<dbReference type="RefSeq" id="WP_023928026.1">
    <property type="nucleotide sequence ID" value="NZ_KI669454.1"/>
</dbReference>
<dbReference type="InterPro" id="IPR036526">
    <property type="entry name" value="C-N_Hydrolase_sf"/>
</dbReference>
<dbReference type="Gene3D" id="3.60.110.10">
    <property type="entry name" value="Carbon-nitrogen hydrolase"/>
    <property type="match status" value="1"/>
</dbReference>
<evidence type="ECO:0000313" key="2">
    <source>
        <dbReference type="EMBL" id="ETD23479.1"/>
    </source>
</evidence>
<comment type="caution">
    <text evidence="2">The sequence shown here is derived from an EMBL/GenBank/DDBJ whole genome shotgun (WGS) entry which is preliminary data.</text>
</comment>
<evidence type="ECO:0000313" key="3">
    <source>
        <dbReference type="Proteomes" id="UP000018731"/>
    </source>
</evidence>
<protein>
    <recommendedName>
        <fullName evidence="1">CN hydrolase domain-containing protein</fullName>
    </recommendedName>
</protein>
<dbReference type="SUPFAM" id="SSF56317">
    <property type="entry name" value="Carbon-nitrogen hydrolase"/>
    <property type="match status" value="1"/>
</dbReference>
<keyword evidence="3" id="KW-1185">Reference proteome</keyword>
<dbReference type="PATRIC" id="fig|1357400.3.peg.1723"/>
<gene>
    <name evidence="2" type="ORF">HMPREF2086_01284</name>
</gene>
<dbReference type="eggNOG" id="COG0388">
    <property type="taxonomic scope" value="Bacteria"/>
</dbReference>
<dbReference type="GO" id="GO:0050152">
    <property type="term" value="F:omega-amidase activity"/>
    <property type="evidence" value="ECO:0007669"/>
    <property type="project" value="TreeGrafter"/>
</dbReference>
<dbReference type="GO" id="GO:0106008">
    <property type="term" value="F:2-oxoglutaramate amidase activity"/>
    <property type="evidence" value="ECO:0007669"/>
    <property type="project" value="TreeGrafter"/>
</dbReference>
<dbReference type="Pfam" id="PF00795">
    <property type="entry name" value="CN_hydrolase"/>
    <property type="match status" value="1"/>
</dbReference>
<dbReference type="CDD" id="cd07197">
    <property type="entry name" value="nitrilase"/>
    <property type="match status" value="1"/>
</dbReference>
<dbReference type="OrthoDB" id="9811121at2"/>
<organism evidence="2 3">
    <name type="scientific">Helicobacter macacae MIT 99-5501</name>
    <dbReference type="NCBI Taxonomy" id="1357400"/>
    <lineage>
        <taxon>Bacteria</taxon>
        <taxon>Pseudomonadati</taxon>
        <taxon>Campylobacterota</taxon>
        <taxon>Epsilonproteobacteria</taxon>
        <taxon>Campylobacterales</taxon>
        <taxon>Helicobacteraceae</taxon>
        <taxon>Helicobacter</taxon>
    </lineage>
</organism>
<dbReference type="PANTHER" id="PTHR47799:SF1">
    <property type="entry name" value="OMEGA-AMIDASE YAFV"/>
    <property type="match status" value="1"/>
</dbReference>